<name>A0A072TGZ1_MEDTR</name>
<reference evidence="3" key="3">
    <citation type="submission" date="2015-06" db="UniProtKB">
        <authorList>
            <consortium name="EnsemblPlants"/>
        </authorList>
    </citation>
    <scope>IDENTIFICATION</scope>
    <source>
        <strain evidence="3">cv. Jemalong A17</strain>
    </source>
</reference>
<dbReference type="EnsemblPlants" id="KEH16456">
    <property type="protein sequence ID" value="KEH16456"/>
    <property type="gene ID" value="MTR_0178s0050"/>
</dbReference>
<evidence type="ECO:0000313" key="2">
    <source>
        <dbReference type="EMBL" id="KEH16456.1"/>
    </source>
</evidence>
<protein>
    <submittedName>
        <fullName evidence="2">ProSAP-interacting-like protein, putative</fullName>
    </submittedName>
</protein>
<reference evidence="2 4" key="2">
    <citation type="journal article" date="2014" name="BMC Genomics">
        <title>An improved genome release (version Mt4.0) for the model legume Medicago truncatula.</title>
        <authorList>
            <person name="Tang H."/>
            <person name="Krishnakumar V."/>
            <person name="Bidwell S."/>
            <person name="Rosen B."/>
            <person name="Chan A."/>
            <person name="Zhou S."/>
            <person name="Gentzbittel L."/>
            <person name="Childs K.L."/>
            <person name="Yandell M."/>
            <person name="Gundlach H."/>
            <person name="Mayer K.F."/>
            <person name="Schwartz D.C."/>
            <person name="Town C.D."/>
        </authorList>
    </citation>
    <scope>GENOME REANNOTATION</scope>
    <source>
        <strain evidence="2">A17</strain>
        <strain evidence="3 4">cv. Jemalong A17</strain>
    </source>
</reference>
<reference evidence="2 4" key="1">
    <citation type="journal article" date="2011" name="Nature">
        <title>The Medicago genome provides insight into the evolution of rhizobial symbioses.</title>
        <authorList>
            <person name="Young N.D."/>
            <person name="Debelle F."/>
            <person name="Oldroyd G.E."/>
            <person name="Geurts R."/>
            <person name="Cannon S.B."/>
            <person name="Udvardi M.K."/>
            <person name="Benedito V.A."/>
            <person name="Mayer K.F."/>
            <person name="Gouzy J."/>
            <person name="Schoof H."/>
            <person name="Van de Peer Y."/>
            <person name="Proost S."/>
            <person name="Cook D.R."/>
            <person name="Meyers B.C."/>
            <person name="Spannagl M."/>
            <person name="Cheung F."/>
            <person name="De Mita S."/>
            <person name="Krishnakumar V."/>
            <person name="Gundlach H."/>
            <person name="Zhou S."/>
            <person name="Mudge J."/>
            <person name="Bharti A.K."/>
            <person name="Murray J.D."/>
            <person name="Naoumkina M.A."/>
            <person name="Rosen B."/>
            <person name="Silverstein K.A."/>
            <person name="Tang H."/>
            <person name="Rombauts S."/>
            <person name="Zhao P.X."/>
            <person name="Zhou P."/>
            <person name="Barbe V."/>
            <person name="Bardou P."/>
            <person name="Bechner M."/>
            <person name="Bellec A."/>
            <person name="Berger A."/>
            <person name="Berges H."/>
            <person name="Bidwell S."/>
            <person name="Bisseling T."/>
            <person name="Choisne N."/>
            <person name="Couloux A."/>
            <person name="Denny R."/>
            <person name="Deshpande S."/>
            <person name="Dai X."/>
            <person name="Doyle J.J."/>
            <person name="Dudez A.M."/>
            <person name="Farmer A.D."/>
            <person name="Fouteau S."/>
            <person name="Franken C."/>
            <person name="Gibelin C."/>
            <person name="Gish J."/>
            <person name="Goldstein S."/>
            <person name="Gonzalez A.J."/>
            <person name="Green P.J."/>
            <person name="Hallab A."/>
            <person name="Hartog M."/>
            <person name="Hua A."/>
            <person name="Humphray S.J."/>
            <person name="Jeong D.H."/>
            <person name="Jing Y."/>
            <person name="Jocker A."/>
            <person name="Kenton S.M."/>
            <person name="Kim D.J."/>
            <person name="Klee K."/>
            <person name="Lai H."/>
            <person name="Lang C."/>
            <person name="Lin S."/>
            <person name="Macmil S.L."/>
            <person name="Magdelenat G."/>
            <person name="Matthews L."/>
            <person name="McCorrison J."/>
            <person name="Monaghan E.L."/>
            <person name="Mun J.H."/>
            <person name="Najar F.Z."/>
            <person name="Nicholson C."/>
            <person name="Noirot C."/>
            <person name="O'Bleness M."/>
            <person name="Paule C.R."/>
            <person name="Poulain J."/>
            <person name="Prion F."/>
            <person name="Qin B."/>
            <person name="Qu C."/>
            <person name="Retzel E.F."/>
            <person name="Riddle C."/>
            <person name="Sallet E."/>
            <person name="Samain S."/>
            <person name="Samson N."/>
            <person name="Sanders I."/>
            <person name="Saurat O."/>
            <person name="Scarpelli C."/>
            <person name="Schiex T."/>
            <person name="Segurens B."/>
            <person name="Severin A.J."/>
            <person name="Sherrier D.J."/>
            <person name="Shi R."/>
            <person name="Sims S."/>
            <person name="Singer S.R."/>
            <person name="Sinharoy S."/>
            <person name="Sterck L."/>
            <person name="Viollet A."/>
            <person name="Wang B.B."/>
            <person name="Wang K."/>
            <person name="Wang M."/>
            <person name="Wang X."/>
            <person name="Warfsmann J."/>
            <person name="Weissenbach J."/>
            <person name="White D.D."/>
            <person name="White J.D."/>
            <person name="Wiley G.B."/>
            <person name="Wincker P."/>
            <person name="Xing Y."/>
            <person name="Yang L."/>
            <person name="Yao Z."/>
            <person name="Ying F."/>
            <person name="Zhai J."/>
            <person name="Zhou L."/>
            <person name="Zuber A."/>
            <person name="Denarie J."/>
            <person name="Dixon R.A."/>
            <person name="May G.D."/>
            <person name="Schwartz D.C."/>
            <person name="Rogers J."/>
            <person name="Quetier F."/>
            <person name="Town C.D."/>
            <person name="Roe B.A."/>
        </authorList>
    </citation>
    <scope>NUCLEOTIDE SEQUENCE [LARGE SCALE GENOMIC DNA]</scope>
    <source>
        <strain evidence="2">A17</strain>
        <strain evidence="3 4">cv. Jemalong A17</strain>
    </source>
</reference>
<sequence>FFQAIEQDASIIPEIKELLRKLNKPPFGSKFQEFSQILEPLMEDINLSFHQKKTDQSRLEDQTLLCNQLMAEITKFQEKFVTFRQETPDAKQKVEELKSVIAKHEEEIRLLKLQIANVLEKEDLVQKEASFVHQKIKESQTFQQEIATLVDNGKVLDEKLAEFKGKLNKLKSEFVI</sequence>
<accession>A0A072TGZ1</accession>
<dbReference type="HOGENOM" id="CLU_1529006_0_0_1"/>
<evidence type="ECO:0000313" key="4">
    <source>
        <dbReference type="Proteomes" id="UP000002051"/>
    </source>
</evidence>
<gene>
    <name evidence="2" type="ORF">MTR_0178s0050</name>
</gene>
<proteinExistence type="predicted"/>
<evidence type="ECO:0000256" key="1">
    <source>
        <dbReference type="SAM" id="Coils"/>
    </source>
</evidence>
<dbReference type="EMBL" id="KL402903">
    <property type="protein sequence ID" value="KEH16456.1"/>
    <property type="molecule type" value="Genomic_DNA"/>
</dbReference>
<organism evidence="2 4">
    <name type="scientific">Medicago truncatula</name>
    <name type="common">Barrel medic</name>
    <name type="synonym">Medicago tribuloides</name>
    <dbReference type="NCBI Taxonomy" id="3880"/>
    <lineage>
        <taxon>Eukaryota</taxon>
        <taxon>Viridiplantae</taxon>
        <taxon>Streptophyta</taxon>
        <taxon>Embryophyta</taxon>
        <taxon>Tracheophyta</taxon>
        <taxon>Spermatophyta</taxon>
        <taxon>Magnoliopsida</taxon>
        <taxon>eudicotyledons</taxon>
        <taxon>Gunneridae</taxon>
        <taxon>Pentapetalae</taxon>
        <taxon>rosids</taxon>
        <taxon>fabids</taxon>
        <taxon>Fabales</taxon>
        <taxon>Fabaceae</taxon>
        <taxon>Papilionoideae</taxon>
        <taxon>50 kb inversion clade</taxon>
        <taxon>NPAAA clade</taxon>
        <taxon>Hologalegina</taxon>
        <taxon>IRL clade</taxon>
        <taxon>Trifolieae</taxon>
        <taxon>Medicago</taxon>
    </lineage>
</organism>
<feature type="coiled-coil region" evidence="1">
    <location>
        <begin position="59"/>
        <end position="121"/>
    </location>
</feature>
<dbReference type="Proteomes" id="UP000002051">
    <property type="component" value="Unassembled WGS sequence"/>
</dbReference>
<accession>A0A0D9SKF0</accession>
<evidence type="ECO:0000313" key="3">
    <source>
        <dbReference type="EnsemblPlants" id="KEH16456"/>
    </source>
</evidence>
<feature type="non-terminal residue" evidence="2">
    <location>
        <position position="1"/>
    </location>
</feature>
<keyword evidence="4" id="KW-1185">Reference proteome</keyword>
<keyword evidence="1" id="KW-0175">Coiled coil</keyword>
<dbReference type="AlphaFoldDB" id="A0A072TGZ1"/>